<proteinExistence type="predicted"/>
<name>A0ACB8QJZ4_9AGAM</name>
<keyword evidence="2" id="KW-1185">Reference proteome</keyword>
<accession>A0ACB8QJZ4</accession>
<reference evidence="1" key="1">
    <citation type="submission" date="2021-02" db="EMBL/GenBank/DDBJ databases">
        <authorList>
            <consortium name="DOE Joint Genome Institute"/>
            <person name="Ahrendt S."/>
            <person name="Looney B.P."/>
            <person name="Miyauchi S."/>
            <person name="Morin E."/>
            <person name="Drula E."/>
            <person name="Courty P.E."/>
            <person name="Chicoki N."/>
            <person name="Fauchery L."/>
            <person name="Kohler A."/>
            <person name="Kuo A."/>
            <person name="Labutti K."/>
            <person name="Pangilinan J."/>
            <person name="Lipzen A."/>
            <person name="Riley R."/>
            <person name="Andreopoulos W."/>
            <person name="He G."/>
            <person name="Johnson J."/>
            <person name="Barry K.W."/>
            <person name="Grigoriev I.V."/>
            <person name="Nagy L."/>
            <person name="Hibbett D."/>
            <person name="Henrissat B."/>
            <person name="Matheny P.B."/>
            <person name="Labbe J."/>
            <person name="Martin F."/>
        </authorList>
    </citation>
    <scope>NUCLEOTIDE SEQUENCE</scope>
    <source>
        <strain evidence="1">EC-137</strain>
    </source>
</reference>
<sequence length="601" mass="66599">MSHIPSRSRTASRSGTPTPSRSQTPSRFRAPVLRATNSVSSLHVQLSAQGHVPPVPDFRSESHIPSVFNNDTDDGILVPEAEADVDTTDGDVIGVRAGEVGDENSKKALRDQLRKTLSRKESFPAGTPTRRRRVANPSEDVHELRQELSFPQRQYFILTDAGKPVFASRVEDRDSDNLASIMGIMQAIISVFLDDGDKLRCVNAGKMRITFLLRSPLYYVCVSSWGEPESVTRTHLEYLHQQVLSVVTGIQLRKLFERRGNFDLGRLLTGAESLVYSLLDKIELDMAMITSSLRCLKLDASLRRKAASALIPAVKTKDLLYVILVAHGNIITLARPRRHSIHPSDLHILLNTIYSPSIVKSSASASWLPICLPKFNQSGFVNAFISFLSPEEHPTIMSLPPEIPFANDETAQSVPSTPKPEGVSLMSMPSLDLGLICVGGGSDFESLHSWADAIIQRLSDEGTVTSIRQSILAGAIEYSCSGLGIPGLRHFIYKSRSHVQITSPIFEDPYEDLHERRRLITLYQILHDNIHAKSGQDLPLKLQYIRTDREGVLGWITQPFEMYIAVSPRLPKSATIGAANAVARWVKKEEASLFLRDAPVF</sequence>
<comment type="caution">
    <text evidence="1">The sequence shown here is derived from an EMBL/GenBank/DDBJ whole genome shotgun (WGS) entry which is preliminary data.</text>
</comment>
<evidence type="ECO:0000313" key="1">
    <source>
        <dbReference type="EMBL" id="KAI0031908.1"/>
    </source>
</evidence>
<evidence type="ECO:0000313" key="2">
    <source>
        <dbReference type="Proteomes" id="UP000814128"/>
    </source>
</evidence>
<gene>
    <name evidence="1" type="ORF">K488DRAFT_51043</name>
</gene>
<reference evidence="1" key="2">
    <citation type="journal article" date="2022" name="New Phytol.">
        <title>Evolutionary transition to the ectomycorrhizal habit in the genomes of a hyperdiverse lineage of mushroom-forming fungi.</title>
        <authorList>
            <person name="Looney B."/>
            <person name="Miyauchi S."/>
            <person name="Morin E."/>
            <person name="Drula E."/>
            <person name="Courty P.E."/>
            <person name="Kohler A."/>
            <person name="Kuo A."/>
            <person name="LaButti K."/>
            <person name="Pangilinan J."/>
            <person name="Lipzen A."/>
            <person name="Riley R."/>
            <person name="Andreopoulos W."/>
            <person name="He G."/>
            <person name="Johnson J."/>
            <person name="Nolan M."/>
            <person name="Tritt A."/>
            <person name="Barry K.W."/>
            <person name="Grigoriev I.V."/>
            <person name="Nagy L.G."/>
            <person name="Hibbett D."/>
            <person name="Henrissat B."/>
            <person name="Matheny P.B."/>
            <person name="Labbe J."/>
            <person name="Martin F.M."/>
        </authorList>
    </citation>
    <scope>NUCLEOTIDE SEQUENCE</scope>
    <source>
        <strain evidence="1">EC-137</strain>
    </source>
</reference>
<dbReference type="Proteomes" id="UP000814128">
    <property type="component" value="Unassembled WGS sequence"/>
</dbReference>
<organism evidence="1 2">
    <name type="scientific">Vararia minispora EC-137</name>
    <dbReference type="NCBI Taxonomy" id="1314806"/>
    <lineage>
        <taxon>Eukaryota</taxon>
        <taxon>Fungi</taxon>
        <taxon>Dikarya</taxon>
        <taxon>Basidiomycota</taxon>
        <taxon>Agaricomycotina</taxon>
        <taxon>Agaricomycetes</taxon>
        <taxon>Russulales</taxon>
        <taxon>Lachnocladiaceae</taxon>
        <taxon>Vararia</taxon>
    </lineage>
</organism>
<dbReference type="EMBL" id="MU273563">
    <property type="protein sequence ID" value="KAI0031908.1"/>
    <property type="molecule type" value="Genomic_DNA"/>
</dbReference>
<protein>
    <submittedName>
        <fullName evidence="1">DUF254-domain-containing protein</fullName>
    </submittedName>
</protein>